<proteinExistence type="predicted"/>
<dbReference type="Proteomes" id="UP000054785">
    <property type="component" value="Unassembled WGS sequence"/>
</dbReference>
<organism evidence="1 2">
    <name type="scientific">Legionella geestiana</name>
    <dbReference type="NCBI Taxonomy" id="45065"/>
    <lineage>
        <taxon>Bacteria</taxon>
        <taxon>Pseudomonadati</taxon>
        <taxon>Pseudomonadota</taxon>
        <taxon>Gammaproteobacteria</taxon>
        <taxon>Legionellales</taxon>
        <taxon>Legionellaceae</taxon>
        <taxon>Legionella</taxon>
    </lineage>
</organism>
<dbReference type="AlphaFoldDB" id="A0A0W0TZ53"/>
<dbReference type="OrthoDB" id="9958301at2"/>
<name>A0A0W0TZ53_9GAMM</name>
<accession>A0A0W0TZ53</accession>
<evidence type="ECO:0000313" key="2">
    <source>
        <dbReference type="Proteomes" id="UP000054785"/>
    </source>
</evidence>
<evidence type="ECO:0000313" key="1">
    <source>
        <dbReference type="EMBL" id="KTD00684.1"/>
    </source>
</evidence>
<gene>
    <name evidence="1" type="ORF">Lgee_0948</name>
</gene>
<reference evidence="1 2" key="1">
    <citation type="submission" date="2015-11" db="EMBL/GenBank/DDBJ databases">
        <title>Genomic analysis of 38 Legionella species identifies large and diverse effector repertoires.</title>
        <authorList>
            <person name="Burstein D."/>
            <person name="Amaro F."/>
            <person name="Zusman T."/>
            <person name="Lifshitz Z."/>
            <person name="Cohen O."/>
            <person name="Gilbert J.A."/>
            <person name="Pupko T."/>
            <person name="Shuman H.A."/>
            <person name="Segal G."/>
        </authorList>
    </citation>
    <scope>NUCLEOTIDE SEQUENCE [LARGE SCALE GENOMIC DNA]</scope>
    <source>
        <strain evidence="1 2">ATCC 49504</strain>
    </source>
</reference>
<sequence length="412" mass="47130">MGLIKQRVVLDMFRSGRFATRKHCYYVESKESLTYIQEATEAFKSFSQNPRDYSAKMHIKKASELYLKAIDASTLNTDKAYCSRKYASTIIRDESLPIEERYYLALNYLQDSISKYEHFVDKNPHLKTSKIFIMELQRAYVLLGHVALKLKSGAVLSNVTEKLNHLLERLPNQEFMLEVLTYQWHLNLSQNKISAAKENITDSMKHSECHSISNPTDYRHLAKINLLEVSSISDSEAKKTYFEKHVMAHLWKSFDAHKTYVKGVSSQARDKALLKDIFILLYAKIVQRINGITDNNPDETVYSYMVRQVSRLYKSRPSQVAFVSGALKRAIAQMKNTGAITLAYRLFDNSVPSISLSAEQFNQLFPDFETFTKEPQAVEIAAPVAYHPGLFDSGNFRPEREACRAASSSPVI</sequence>
<dbReference type="EMBL" id="LNYC01000032">
    <property type="protein sequence ID" value="KTD00684.1"/>
    <property type="molecule type" value="Genomic_DNA"/>
</dbReference>
<comment type="caution">
    <text evidence="1">The sequence shown here is derived from an EMBL/GenBank/DDBJ whole genome shotgun (WGS) entry which is preliminary data.</text>
</comment>
<keyword evidence="2" id="KW-1185">Reference proteome</keyword>
<dbReference type="PATRIC" id="fig|45065.4.peg.1018"/>
<protein>
    <submittedName>
        <fullName evidence="1">Uncharacterized protein</fullName>
    </submittedName>
</protein>
<dbReference type="RefSeq" id="WP_131793711.1">
    <property type="nucleotide sequence ID" value="NZ_CAAAHN010000001.1"/>
</dbReference>